<gene>
    <name evidence="1" type="ORF">SO802_028635</name>
</gene>
<name>A0AAW2BQT8_9ROSI</name>
<comment type="caution">
    <text evidence="1">The sequence shown here is derived from an EMBL/GenBank/DDBJ whole genome shotgun (WGS) entry which is preliminary data.</text>
</comment>
<organism evidence="1 2">
    <name type="scientific">Lithocarpus litseifolius</name>
    <dbReference type="NCBI Taxonomy" id="425828"/>
    <lineage>
        <taxon>Eukaryota</taxon>
        <taxon>Viridiplantae</taxon>
        <taxon>Streptophyta</taxon>
        <taxon>Embryophyta</taxon>
        <taxon>Tracheophyta</taxon>
        <taxon>Spermatophyta</taxon>
        <taxon>Magnoliopsida</taxon>
        <taxon>eudicotyledons</taxon>
        <taxon>Gunneridae</taxon>
        <taxon>Pentapetalae</taxon>
        <taxon>rosids</taxon>
        <taxon>fabids</taxon>
        <taxon>Fagales</taxon>
        <taxon>Fagaceae</taxon>
        <taxon>Lithocarpus</taxon>
    </lineage>
</organism>
<sequence length="146" mass="16938">MVFLSPKQFKDAMTDYAIHGGWGIKFLKNDLVRVRARCQPGCKIVAYLAKVSREKSFRLKKLNMEHTCSRSYRNPRCTASYIRKKLMKRVRRQIDIRLKGIQDAVHEKYVIDISAGRQVGLERKLKRLLMGSTLHNSTSYGSTMMI</sequence>
<dbReference type="EMBL" id="JAZDWU010000010">
    <property type="protein sequence ID" value="KAK9988396.1"/>
    <property type="molecule type" value="Genomic_DNA"/>
</dbReference>
<accession>A0AAW2BQT8</accession>
<proteinExistence type="predicted"/>
<dbReference type="PANTHER" id="PTHR31973">
    <property type="entry name" value="POLYPROTEIN, PUTATIVE-RELATED"/>
    <property type="match status" value="1"/>
</dbReference>
<reference evidence="1 2" key="1">
    <citation type="submission" date="2024-01" db="EMBL/GenBank/DDBJ databases">
        <title>A telomere-to-telomere, gap-free genome of sweet tea (Lithocarpus litseifolius).</title>
        <authorList>
            <person name="Zhou J."/>
        </authorList>
    </citation>
    <scope>NUCLEOTIDE SEQUENCE [LARGE SCALE GENOMIC DNA]</scope>
    <source>
        <strain evidence="1">Zhou-2022a</strain>
        <tissue evidence="1">Leaf</tissue>
    </source>
</reference>
<dbReference type="PANTHER" id="PTHR31973:SF192">
    <property type="entry name" value="SWIM-TYPE DOMAIN-CONTAINING PROTEIN"/>
    <property type="match status" value="1"/>
</dbReference>
<dbReference type="Proteomes" id="UP001459277">
    <property type="component" value="Unassembled WGS sequence"/>
</dbReference>
<evidence type="ECO:0000313" key="1">
    <source>
        <dbReference type="EMBL" id="KAK9988396.1"/>
    </source>
</evidence>
<evidence type="ECO:0000313" key="2">
    <source>
        <dbReference type="Proteomes" id="UP001459277"/>
    </source>
</evidence>
<dbReference type="AlphaFoldDB" id="A0AAW2BQT8"/>
<keyword evidence="2" id="KW-1185">Reference proteome</keyword>
<protein>
    <submittedName>
        <fullName evidence="1">Uncharacterized protein</fullName>
    </submittedName>
</protein>